<dbReference type="PANTHER" id="PTHR32305:SF15">
    <property type="entry name" value="PROTEIN RHSA-RELATED"/>
    <property type="match status" value="1"/>
</dbReference>
<dbReference type="InterPro" id="IPR006530">
    <property type="entry name" value="YD"/>
</dbReference>
<feature type="domain" description="Teneurin-like YD-shell" evidence="5">
    <location>
        <begin position="507"/>
        <end position="637"/>
    </location>
</feature>
<dbReference type="InterPro" id="IPR032871">
    <property type="entry name" value="AHH_dom_containing"/>
</dbReference>
<evidence type="ECO:0000259" key="5">
    <source>
        <dbReference type="Pfam" id="PF25023"/>
    </source>
</evidence>
<evidence type="ECO:0000313" key="7">
    <source>
        <dbReference type="Proteomes" id="UP000295293"/>
    </source>
</evidence>
<organism evidence="6 7">
    <name type="scientific">Tahibacter aquaticus</name>
    <dbReference type="NCBI Taxonomy" id="520092"/>
    <lineage>
        <taxon>Bacteria</taxon>
        <taxon>Pseudomonadati</taxon>
        <taxon>Pseudomonadota</taxon>
        <taxon>Gammaproteobacteria</taxon>
        <taxon>Lysobacterales</taxon>
        <taxon>Rhodanobacteraceae</taxon>
        <taxon>Tahibacter</taxon>
    </lineage>
</organism>
<evidence type="ECO:0000259" key="4">
    <source>
        <dbReference type="Pfam" id="PF20148"/>
    </source>
</evidence>
<protein>
    <submittedName>
        <fullName evidence="6">RHS repeat-associated protein</fullName>
    </submittedName>
</protein>
<dbReference type="InterPro" id="IPR022385">
    <property type="entry name" value="Rhs_assc_core"/>
</dbReference>
<keyword evidence="1" id="KW-0677">Repeat</keyword>
<evidence type="ECO:0000256" key="1">
    <source>
        <dbReference type="ARBA" id="ARBA00022737"/>
    </source>
</evidence>
<dbReference type="Gene3D" id="2.180.10.10">
    <property type="entry name" value="RHS repeat-associated core"/>
    <property type="match status" value="3"/>
</dbReference>
<keyword evidence="2" id="KW-0175">Coiled coil</keyword>
<dbReference type="NCBIfam" id="TIGR01643">
    <property type="entry name" value="YD_repeat_2x"/>
    <property type="match status" value="6"/>
</dbReference>
<comment type="caution">
    <text evidence="6">The sequence shown here is derived from an EMBL/GenBank/DDBJ whole genome shotgun (WGS) entry which is preliminary data.</text>
</comment>
<name>A0A4R6YVA1_9GAMM</name>
<dbReference type="EMBL" id="SNZH01000008">
    <property type="protein sequence ID" value="TDR42424.1"/>
    <property type="molecule type" value="Genomic_DNA"/>
</dbReference>
<accession>A0A4R6YVA1</accession>
<feature type="region of interest" description="Disordered" evidence="3">
    <location>
        <begin position="1"/>
        <end position="32"/>
    </location>
</feature>
<dbReference type="SUPFAM" id="SSF69322">
    <property type="entry name" value="Tricorn protease domain 2"/>
    <property type="match status" value="1"/>
</dbReference>
<feature type="domain" description="DUF6531" evidence="4">
    <location>
        <begin position="182"/>
        <end position="254"/>
    </location>
</feature>
<dbReference type="Pfam" id="PF14412">
    <property type="entry name" value="AHH"/>
    <property type="match status" value="1"/>
</dbReference>
<reference evidence="6 7" key="1">
    <citation type="submission" date="2019-03" db="EMBL/GenBank/DDBJ databases">
        <title>Genomic Encyclopedia of Type Strains, Phase IV (KMG-IV): sequencing the most valuable type-strain genomes for metagenomic binning, comparative biology and taxonomic classification.</title>
        <authorList>
            <person name="Goeker M."/>
        </authorList>
    </citation>
    <scope>NUCLEOTIDE SEQUENCE [LARGE SCALE GENOMIC DNA]</scope>
    <source>
        <strain evidence="6 7">DSM 21667</strain>
    </source>
</reference>
<dbReference type="InterPro" id="IPR031325">
    <property type="entry name" value="RHS_repeat"/>
</dbReference>
<dbReference type="InterPro" id="IPR056823">
    <property type="entry name" value="TEN-like_YD-shell"/>
</dbReference>
<dbReference type="PANTHER" id="PTHR32305">
    <property type="match status" value="1"/>
</dbReference>
<dbReference type="CDD" id="cd20745">
    <property type="entry name" value="FIX_RhsA_AHH_HNH-like"/>
    <property type="match status" value="1"/>
</dbReference>
<dbReference type="Pfam" id="PF25023">
    <property type="entry name" value="TEN_YD-shell"/>
    <property type="match status" value="2"/>
</dbReference>
<keyword evidence="7" id="KW-1185">Reference proteome</keyword>
<evidence type="ECO:0000256" key="3">
    <source>
        <dbReference type="SAM" id="MobiDB-lite"/>
    </source>
</evidence>
<gene>
    <name evidence="6" type="ORF">DFR29_1087</name>
</gene>
<proteinExistence type="predicted"/>
<dbReference type="RefSeq" id="WP_133819248.1">
    <property type="nucleotide sequence ID" value="NZ_SNZH01000008.1"/>
</dbReference>
<dbReference type="OrthoDB" id="9816400at2"/>
<dbReference type="NCBIfam" id="TIGR03696">
    <property type="entry name" value="Rhs_assc_core"/>
    <property type="match status" value="1"/>
</dbReference>
<sequence>MAVGNTIGKLTTEPMLPQSTPAGSGNPPEKKSWWSKWGDVVHTGLDILGAVPVIGIVADGANAAIYAAEGDYVNAAISGASAAANLIPGGGAAMKAGKAAVAVGKQAIKATAKEGAEALAKKAAAELAEKAAKEAAEKAAKEGAEAAGKKAAKKAGSDAGGGVKGKGKKAKTCTSKTCVLRPVNPILGVKFLDGADDLDFNLPAPMALPWQRSYFSDQIGNGWLGQGWSLPLSVRLLRRRDGLVLVDEQGREIELPEPEIGEQEFDRYEEILLAREANGRFRVSSSDGATHQIFAPLELDAGDPLGERASYLPLVAIEDRNGNRVRLIYDGSGLPAQVFDAAGRVLGLHFENLAVAADAFAPRLRAVALLRGEPLANGSWPRERIEMLAGYEYSAEGDLVRVRGGGGAVRREYIYNNHILVEHSVPGAVVARYEYDQYSPAGKVIRHTSNLGDAWQFTYLAGETIVSDSLGRQTRYRFNADADLIGVINPAGGHTRVEVNAWSKPTRVTDPAGKATRYHYDAEGNVAAIVDASGARTQFQFDERWALPTAITDPNGAVTRYAYDAAGNLIRETNALGHVTAYNHDERGLLVRLVDAHGGRQKLEYDNRGLLLAHTDCVGHATRYGWDDYGNPVSIEHADGGRTEYVYDQNRRLQQIVYPDGSRESYAYDAAGRMVATTDTGGQVTRWELAPDGLPVTRTDSLGHRFSYQYDVARRLVVLTDENGAFFRFAYDVNDNLIGEQGFDGRVTLYRYDAAGALLERRDLGLQPGPGVNLADDSIPELLRTQYLRDPAGNVIEKITGRARDKRVATSKYTYDAVGRVLSAINGSGHVHLAYDELGRLVGETTQSLGRSQTIEHRYDALDNRIESTLPDGRRVTQHYYGPGYLHRIELDGTLISEIERDVMQRETVRSQGALTSYFDYDAMGRRIGQRARKNGVSAPENIARRYVYDRAGNLQAMSDQRFGQVSYSYDAIGRVTRANAERFAFDPAHNLVEAAGQVVRGNRLAAYEDKRFVYDTHGNLVEKRVGGHTRLRLDYDPEHQLEAVQIERNGVAQQVSYGYDAFGRRCWKRDSFGLTHFCWDGNHLLQETRGDRCLTYLYEPDSSVPVAQLESLAVDAAARPDRPARVRYFHTDQIGAPRELTESDGSISWRANYRAWGNTLVVEYLEPAAAVALQGEPVHQPIRFEGQYFDAETGLHYNRFRYYDPDIGRFVSQDPISVWGGSNTYQYAPNAQGWIDPWGLARCPKASYPSWMKAKKGMERHHIIPYHLKDHPVFQSSGLNINAAHNMMYLPRKAGGAGTKTRHSYFRLGDCHHNKYDDYMQNVLDDVQRQAKTNKWDAQRLQKELMDIAKTSRRELNAGRKVWP</sequence>
<dbReference type="Proteomes" id="UP000295293">
    <property type="component" value="Unassembled WGS sequence"/>
</dbReference>
<dbReference type="InterPro" id="IPR050708">
    <property type="entry name" value="T6SS_VgrG/RHS"/>
</dbReference>
<dbReference type="Pfam" id="PF20148">
    <property type="entry name" value="DUF6531"/>
    <property type="match status" value="1"/>
</dbReference>
<feature type="coiled-coil region" evidence="2">
    <location>
        <begin position="113"/>
        <end position="142"/>
    </location>
</feature>
<dbReference type="InterPro" id="IPR045351">
    <property type="entry name" value="DUF6531"/>
</dbReference>
<evidence type="ECO:0000313" key="6">
    <source>
        <dbReference type="EMBL" id="TDR42424.1"/>
    </source>
</evidence>
<feature type="domain" description="Teneurin-like YD-shell" evidence="5">
    <location>
        <begin position="907"/>
        <end position="1215"/>
    </location>
</feature>
<evidence type="ECO:0000256" key="2">
    <source>
        <dbReference type="SAM" id="Coils"/>
    </source>
</evidence>
<dbReference type="Pfam" id="PF05593">
    <property type="entry name" value="RHS_repeat"/>
    <property type="match status" value="3"/>
</dbReference>
<feature type="region of interest" description="Disordered" evidence="3">
    <location>
        <begin position="147"/>
        <end position="167"/>
    </location>
</feature>